<dbReference type="RefSeq" id="WP_003428356.1">
    <property type="nucleotide sequence ID" value="NZ_BIMY01000022.1"/>
</dbReference>
<proteinExistence type="predicted"/>
<dbReference type="Proteomes" id="UP000879542">
    <property type="component" value="Unassembled WGS sequence"/>
</dbReference>
<protein>
    <submittedName>
        <fullName evidence="1">Uncharacterized protein</fullName>
    </submittedName>
</protein>
<comment type="caution">
    <text evidence="1">The sequence shown here is derived from an EMBL/GenBank/DDBJ whole genome shotgun (WGS) entry which is preliminary data.</text>
</comment>
<sequence>MKSIRVYKNMNIRRCNFTILKKVNAINYLYKVDYKQKISVIVNTVKDEGGVLIYIYMGRNFDYNEKTYS</sequence>
<evidence type="ECO:0000313" key="2">
    <source>
        <dbReference type="Proteomes" id="UP000879542"/>
    </source>
</evidence>
<name>A0A9P3YMN2_CLODI</name>
<dbReference type="AlphaFoldDB" id="A0A9P3YMN2"/>
<organism evidence="1 2">
    <name type="scientific">Clostridioides difficile</name>
    <name type="common">Peptoclostridium difficile</name>
    <dbReference type="NCBI Taxonomy" id="1496"/>
    <lineage>
        <taxon>Bacteria</taxon>
        <taxon>Bacillati</taxon>
        <taxon>Bacillota</taxon>
        <taxon>Clostridia</taxon>
        <taxon>Peptostreptococcales</taxon>
        <taxon>Peptostreptococcaceae</taxon>
        <taxon>Clostridioides</taxon>
    </lineage>
</organism>
<evidence type="ECO:0000313" key="1">
    <source>
        <dbReference type="EMBL" id="HBH2618876.1"/>
    </source>
</evidence>
<reference evidence="1" key="1">
    <citation type="journal article" date="2018" name="Genome Biol.">
        <title>SKESA: strategic k-mer extension for scrupulous assemblies.</title>
        <authorList>
            <person name="Souvorov A."/>
            <person name="Agarwala R."/>
            <person name="Lipman D.J."/>
        </authorList>
    </citation>
    <scope>NUCLEOTIDE SEQUENCE</scope>
    <source>
        <strain evidence="1">Clostridioides</strain>
    </source>
</reference>
<reference evidence="1" key="2">
    <citation type="submission" date="2021-06" db="EMBL/GenBank/DDBJ databases">
        <authorList>
            <consortium name="NCBI Pathogen Detection Project"/>
        </authorList>
    </citation>
    <scope>NUCLEOTIDE SEQUENCE</scope>
    <source>
        <strain evidence="1">Clostridioides</strain>
    </source>
</reference>
<accession>A0A9P3YMN2</accession>
<gene>
    <name evidence="1" type="ORF">KRQ00_000601</name>
</gene>
<dbReference type="EMBL" id="DAEQIJ010000002">
    <property type="protein sequence ID" value="HBH2618876.1"/>
    <property type="molecule type" value="Genomic_DNA"/>
</dbReference>